<feature type="domain" description="F-box" evidence="1">
    <location>
        <begin position="14"/>
        <end position="68"/>
    </location>
</feature>
<dbReference type="PROSITE" id="PS50181">
    <property type="entry name" value="FBOX"/>
    <property type="match status" value="1"/>
</dbReference>
<evidence type="ECO:0000313" key="2">
    <source>
        <dbReference type="EMBL" id="GMT26765.1"/>
    </source>
</evidence>
<sequence length="330" mass="37995">PMVSGDAVDAAAPLLTLESLPKENLYQILSKLGLKDRKPVRQCNKRMKDAIEQSDLSVCSIELMFNKTSRNFLEVKVHLFDGDDNLSTERIKKWLSELGQSPFFRRLKADELSIACVTENVGEKEAQKVTALIDFESISLRFMSRMQPGVLNYARLSGKTIESLELFYVYPDSRTILALPIVRSLSLHVINFFKGFSDDELLDIIGVKHERLLLPANLSQLTTMRYIIKEVRSCVAPRAITLNVNENYWLRFLASIDLREERNRLVDVSDPTSHDPCLEFDRYFRYFIDTDTIYLRSNEIVWNHKRNVLISNIRTEMTGSPSHLISMARL</sequence>
<name>A0AAV5W4T7_9BILA</name>
<dbReference type="EMBL" id="BTSY01000005">
    <property type="protein sequence ID" value="GMT26765.1"/>
    <property type="molecule type" value="Genomic_DNA"/>
</dbReference>
<keyword evidence="3" id="KW-1185">Reference proteome</keyword>
<evidence type="ECO:0000259" key="1">
    <source>
        <dbReference type="PROSITE" id="PS50181"/>
    </source>
</evidence>
<proteinExistence type="predicted"/>
<dbReference type="InterPro" id="IPR001810">
    <property type="entry name" value="F-box_dom"/>
</dbReference>
<feature type="non-terminal residue" evidence="2">
    <location>
        <position position="330"/>
    </location>
</feature>
<gene>
    <name evidence="2" type="ORF">PFISCL1PPCAC_18062</name>
</gene>
<protein>
    <recommendedName>
        <fullName evidence="1">F-box domain-containing protein</fullName>
    </recommendedName>
</protein>
<accession>A0AAV5W4T7</accession>
<dbReference type="AlphaFoldDB" id="A0AAV5W4T7"/>
<organism evidence="2 3">
    <name type="scientific">Pristionchus fissidentatus</name>
    <dbReference type="NCBI Taxonomy" id="1538716"/>
    <lineage>
        <taxon>Eukaryota</taxon>
        <taxon>Metazoa</taxon>
        <taxon>Ecdysozoa</taxon>
        <taxon>Nematoda</taxon>
        <taxon>Chromadorea</taxon>
        <taxon>Rhabditida</taxon>
        <taxon>Rhabditina</taxon>
        <taxon>Diplogasteromorpha</taxon>
        <taxon>Diplogasteroidea</taxon>
        <taxon>Neodiplogasteridae</taxon>
        <taxon>Pristionchus</taxon>
    </lineage>
</organism>
<reference evidence="2" key="1">
    <citation type="submission" date="2023-10" db="EMBL/GenBank/DDBJ databases">
        <title>Genome assembly of Pristionchus species.</title>
        <authorList>
            <person name="Yoshida K."/>
            <person name="Sommer R.J."/>
        </authorList>
    </citation>
    <scope>NUCLEOTIDE SEQUENCE</scope>
    <source>
        <strain evidence="2">RS5133</strain>
    </source>
</reference>
<dbReference type="SUPFAM" id="SSF81383">
    <property type="entry name" value="F-box domain"/>
    <property type="match status" value="1"/>
</dbReference>
<dbReference type="Pfam" id="PF00646">
    <property type="entry name" value="F-box"/>
    <property type="match status" value="1"/>
</dbReference>
<dbReference type="Proteomes" id="UP001432322">
    <property type="component" value="Unassembled WGS sequence"/>
</dbReference>
<dbReference type="InterPro" id="IPR036047">
    <property type="entry name" value="F-box-like_dom_sf"/>
</dbReference>
<feature type="non-terminal residue" evidence="2">
    <location>
        <position position="1"/>
    </location>
</feature>
<comment type="caution">
    <text evidence="2">The sequence shown here is derived from an EMBL/GenBank/DDBJ whole genome shotgun (WGS) entry which is preliminary data.</text>
</comment>
<evidence type="ECO:0000313" key="3">
    <source>
        <dbReference type="Proteomes" id="UP001432322"/>
    </source>
</evidence>